<reference evidence="2" key="1">
    <citation type="submission" date="2021-01" db="EMBL/GenBank/DDBJ databases">
        <authorList>
            <person name="Corre E."/>
            <person name="Pelletier E."/>
            <person name="Niang G."/>
            <person name="Scheremetjew M."/>
            <person name="Finn R."/>
            <person name="Kale V."/>
            <person name="Holt S."/>
            <person name="Cochrane G."/>
            <person name="Meng A."/>
            <person name="Brown T."/>
            <person name="Cohen L."/>
        </authorList>
    </citation>
    <scope>NUCLEOTIDE SEQUENCE</scope>
    <source>
        <strain evidence="2">NY070348D</strain>
    </source>
</reference>
<feature type="transmembrane region" description="Helical" evidence="1">
    <location>
        <begin position="21"/>
        <end position="39"/>
    </location>
</feature>
<organism evidence="2">
    <name type="scientific">Mucochytrium quahogii</name>
    <dbReference type="NCBI Taxonomy" id="96639"/>
    <lineage>
        <taxon>Eukaryota</taxon>
        <taxon>Sar</taxon>
        <taxon>Stramenopiles</taxon>
        <taxon>Bigyra</taxon>
        <taxon>Labyrinthulomycetes</taxon>
        <taxon>Thraustochytrida</taxon>
        <taxon>Thraustochytriidae</taxon>
        <taxon>Mucochytrium</taxon>
    </lineage>
</organism>
<keyword evidence="1" id="KW-1133">Transmembrane helix</keyword>
<dbReference type="AlphaFoldDB" id="A0A7S2RMW5"/>
<protein>
    <submittedName>
        <fullName evidence="2">Uncharacterized protein</fullName>
    </submittedName>
</protein>
<gene>
    <name evidence="2" type="ORF">QSP1433_LOCUS5164</name>
</gene>
<name>A0A7S2RMW5_9STRA</name>
<accession>A0A7S2RMW5</accession>
<dbReference type="EMBL" id="HBHK01008334">
    <property type="protein sequence ID" value="CAD9675696.1"/>
    <property type="molecule type" value="Transcribed_RNA"/>
</dbReference>
<keyword evidence="1" id="KW-0812">Transmembrane</keyword>
<keyword evidence="1" id="KW-0472">Membrane</keyword>
<proteinExistence type="predicted"/>
<sequence>MTSTDNENENLMEHRYVKVGLLLSCLPLIFTVLGLPIFFESSFIAQNDAWVSLDATGHGMATKYVQHMDTVPMFWLKSALKQNASAARCGHYIPPVSERPTTIRHIRVIGERNSGVNGVVDLLRKVFPNVTTGAGFVRSRYWFQDESVLPKGINLDEVLVVVVLRNPVDWLRMMRKNPVYAPNHMFRQDWKHFVSKPWTMRTSTIDKTLSQTKGVKCQAKFLAGYVRPCRQAAKLVSNIRTAQPVYEMDPITTKPFRNIIGLRKGKLLNYANMSRWVPHISYVKVENLFSDSGVRRLQSVLSDAYNLGVCLRTKNLAFEFSDWITRPPLSTMQEVRYYSCNLDWSAEEVFGYSKPLGEMDSLPCSSNPNSQIYAGKTYKK</sequence>
<evidence type="ECO:0000256" key="1">
    <source>
        <dbReference type="SAM" id="Phobius"/>
    </source>
</evidence>
<evidence type="ECO:0000313" key="2">
    <source>
        <dbReference type="EMBL" id="CAD9675696.1"/>
    </source>
</evidence>